<dbReference type="AlphaFoldDB" id="A0A495LZS5"/>
<dbReference type="EMBL" id="RBLC01000005">
    <property type="protein sequence ID" value="RKS19131.1"/>
    <property type="molecule type" value="Genomic_DNA"/>
</dbReference>
<evidence type="ECO:0000313" key="1">
    <source>
        <dbReference type="EMBL" id="RKS19131.1"/>
    </source>
</evidence>
<protein>
    <submittedName>
        <fullName evidence="1">Uncharacterized protein</fullName>
    </submittedName>
</protein>
<comment type="caution">
    <text evidence="1">The sequence shown here is derived from an EMBL/GenBank/DDBJ whole genome shotgun (WGS) entry which is preliminary data.</text>
</comment>
<reference evidence="1 2" key="1">
    <citation type="submission" date="2018-10" db="EMBL/GenBank/DDBJ databases">
        <title>Genomic Encyclopedia of Archaeal and Bacterial Type Strains, Phase II (KMG-II): from individual species to whole genera.</title>
        <authorList>
            <person name="Goeker M."/>
        </authorList>
    </citation>
    <scope>NUCLEOTIDE SEQUENCE [LARGE SCALE GENOMIC DNA]</scope>
    <source>
        <strain evidence="1 2">DSM 29537</strain>
    </source>
</reference>
<gene>
    <name evidence="1" type="ORF">CLV94_3082</name>
</gene>
<organism evidence="1 2">
    <name type="scientific">Flavobacterium endophyticum</name>
    <dbReference type="NCBI Taxonomy" id="1540163"/>
    <lineage>
        <taxon>Bacteria</taxon>
        <taxon>Pseudomonadati</taxon>
        <taxon>Bacteroidota</taxon>
        <taxon>Flavobacteriia</taxon>
        <taxon>Flavobacteriales</taxon>
        <taxon>Flavobacteriaceae</taxon>
        <taxon>Flavobacterium</taxon>
    </lineage>
</organism>
<sequence length="183" mass="21262">MLGLFSCNVKTRYLDNNKTRVPTDNQVFGNRVLFNSDVLKGIDTDVVYEEIYGYLSQKDNFIPLGKQKNYNTQMQVGYYRFYENGCVNFFILEKDFNAAQQERNINPEYDGSRGVLYQKEGTRKVDLFAIKSYGLKPNYDIITRIIEIKGDSLFEKSMKDPNSVRVYAKRKLSPMASAYTADW</sequence>
<dbReference type="Proteomes" id="UP000277579">
    <property type="component" value="Unassembled WGS sequence"/>
</dbReference>
<keyword evidence="2" id="KW-1185">Reference proteome</keyword>
<name>A0A495LZS5_9FLAO</name>
<proteinExistence type="predicted"/>
<evidence type="ECO:0000313" key="2">
    <source>
        <dbReference type="Proteomes" id="UP000277579"/>
    </source>
</evidence>
<accession>A0A495LZS5</accession>